<dbReference type="Proteomes" id="UP000501058">
    <property type="component" value="Chromosome"/>
</dbReference>
<keyword evidence="9" id="KW-0460">Magnesium</keyword>
<evidence type="ECO:0000256" key="8">
    <source>
        <dbReference type="PIRSR" id="PIRSR000706-1"/>
    </source>
</evidence>
<dbReference type="PANTHER" id="PTHR21310:SF41">
    <property type="entry name" value="3'-PHOSPHOTRANSFERASE, PUTATIVE-RELATED"/>
    <property type="match status" value="1"/>
</dbReference>
<feature type="binding site" evidence="9">
    <location>
        <position position="205"/>
    </location>
    <ligand>
        <name>Mg(2+)</name>
        <dbReference type="ChEBI" id="CHEBI:18420"/>
    </ligand>
</feature>
<evidence type="ECO:0000256" key="9">
    <source>
        <dbReference type="PIRSR" id="PIRSR000706-2"/>
    </source>
</evidence>
<gene>
    <name evidence="11" type="ORF">G7070_05975</name>
</gene>
<feature type="domain" description="Aminoglycoside phosphotransferase" evidence="10">
    <location>
        <begin position="27"/>
        <end position="253"/>
    </location>
</feature>
<dbReference type="InterPro" id="IPR051678">
    <property type="entry name" value="AGP_Transferase"/>
</dbReference>
<dbReference type="Gene3D" id="3.90.1200.10">
    <property type="match status" value="1"/>
</dbReference>
<reference evidence="11 12" key="1">
    <citation type="submission" date="2020-03" db="EMBL/GenBank/DDBJ databases">
        <title>Propioniciclava sp. nov., isolated from Hydrophilus acuminatus.</title>
        <authorList>
            <person name="Hyun D.-W."/>
            <person name="Bae J.-W."/>
        </authorList>
    </citation>
    <scope>NUCLEOTIDE SEQUENCE [LARGE SCALE GENOMIC DNA]</scope>
    <source>
        <strain evidence="11 12">HDW11</strain>
    </source>
</reference>
<dbReference type="GO" id="GO:0016773">
    <property type="term" value="F:phosphotransferase activity, alcohol group as acceptor"/>
    <property type="evidence" value="ECO:0007669"/>
    <property type="project" value="InterPro"/>
</dbReference>
<keyword evidence="2 7" id="KW-0808">Transferase</keyword>
<keyword evidence="12" id="KW-1185">Reference proteome</keyword>
<dbReference type="RefSeq" id="WP_166235037.1">
    <property type="nucleotide sequence ID" value="NZ_CP049865.1"/>
</dbReference>
<comment type="similarity">
    <text evidence="1 7">Belongs to the aminoglycoside phosphotransferase family.</text>
</comment>
<dbReference type="Gene3D" id="3.30.200.20">
    <property type="entry name" value="Phosphorylase Kinase, domain 1"/>
    <property type="match status" value="1"/>
</dbReference>
<dbReference type="GO" id="GO:0046872">
    <property type="term" value="F:metal ion binding"/>
    <property type="evidence" value="ECO:0007669"/>
    <property type="project" value="UniProtKB-KW"/>
</dbReference>
<evidence type="ECO:0000256" key="6">
    <source>
        <dbReference type="ARBA" id="ARBA00023251"/>
    </source>
</evidence>
<evidence type="ECO:0000259" key="10">
    <source>
        <dbReference type="Pfam" id="PF01636"/>
    </source>
</evidence>
<evidence type="ECO:0000256" key="3">
    <source>
        <dbReference type="ARBA" id="ARBA00022741"/>
    </source>
</evidence>
<evidence type="ECO:0000256" key="7">
    <source>
        <dbReference type="PIRNR" id="PIRNR000706"/>
    </source>
</evidence>
<protein>
    <submittedName>
        <fullName evidence="11">Aminoglycoside 3'-phosphotransferase</fullName>
    </submittedName>
</protein>
<dbReference type="InterPro" id="IPR024165">
    <property type="entry name" value="Kan/Strep_kinase"/>
</dbReference>
<sequence>MSPVRPAFPITWKQELTGYSWELQTTGGSDAAVFRLTSPDGDVLFVKTEPVRCLGELPGEAARLRWLTTTGVPCARVLDEITATGRHWMLLDDVPGNDLSSAPIEPAAKARIAAKALRWLHTLMTDSCPFDHRVSHRIEQACARWEAGLVDTDDFDDEHRDRDPSELLVMLQRLRPVHEDLIVTHGDACLSNLIVDEDRFSGFIDCGRLGLADRHQDLALATRDIAEQLGQSWVPLFLDQYGIEDLDPARTRFYRLMDEFL</sequence>
<evidence type="ECO:0000313" key="11">
    <source>
        <dbReference type="EMBL" id="QIK73840.1"/>
    </source>
</evidence>
<feature type="active site" description="Proton acceptor" evidence="8">
    <location>
        <position position="187"/>
    </location>
</feature>
<dbReference type="EMBL" id="CP049865">
    <property type="protein sequence ID" value="QIK73840.1"/>
    <property type="molecule type" value="Genomic_DNA"/>
</dbReference>
<dbReference type="PANTHER" id="PTHR21310">
    <property type="entry name" value="AMINOGLYCOSIDE PHOSPHOTRANSFERASE-RELATED-RELATED"/>
    <property type="match status" value="1"/>
</dbReference>
<keyword evidence="3 7" id="KW-0547">Nucleotide-binding</keyword>
<keyword evidence="9" id="KW-0479">Metal-binding</keyword>
<dbReference type="NCBIfam" id="NF033068">
    <property type="entry name" value="APH_3p"/>
    <property type="match status" value="1"/>
</dbReference>
<dbReference type="GO" id="GO:0046677">
    <property type="term" value="P:response to antibiotic"/>
    <property type="evidence" value="ECO:0007669"/>
    <property type="project" value="UniProtKB-KW"/>
</dbReference>
<evidence type="ECO:0000256" key="5">
    <source>
        <dbReference type="ARBA" id="ARBA00022840"/>
    </source>
</evidence>
<dbReference type="AlphaFoldDB" id="A0A6G7YAP5"/>
<accession>A0A6G7YAP5</accession>
<evidence type="ECO:0000256" key="2">
    <source>
        <dbReference type="ARBA" id="ARBA00022679"/>
    </source>
</evidence>
<dbReference type="Pfam" id="PF01636">
    <property type="entry name" value="APH"/>
    <property type="match status" value="1"/>
</dbReference>
<evidence type="ECO:0000313" key="12">
    <source>
        <dbReference type="Proteomes" id="UP000501058"/>
    </source>
</evidence>
<dbReference type="InterPro" id="IPR002575">
    <property type="entry name" value="Aminoglycoside_PTrfase"/>
</dbReference>
<keyword evidence="4 7" id="KW-0418">Kinase</keyword>
<dbReference type="CDD" id="cd05150">
    <property type="entry name" value="APH"/>
    <property type="match status" value="1"/>
</dbReference>
<organism evidence="11 12">
    <name type="scientific">Propioniciclava coleopterorum</name>
    <dbReference type="NCBI Taxonomy" id="2714937"/>
    <lineage>
        <taxon>Bacteria</taxon>
        <taxon>Bacillati</taxon>
        <taxon>Actinomycetota</taxon>
        <taxon>Actinomycetes</taxon>
        <taxon>Propionibacteriales</taxon>
        <taxon>Propionibacteriaceae</taxon>
        <taxon>Propioniciclava</taxon>
    </lineage>
</organism>
<dbReference type="PIRSF" id="PIRSF000706">
    <property type="entry name" value="Kanamycin_kin"/>
    <property type="match status" value="1"/>
</dbReference>
<dbReference type="GO" id="GO:0005524">
    <property type="term" value="F:ATP binding"/>
    <property type="evidence" value="ECO:0007669"/>
    <property type="project" value="UniProtKB-KW"/>
</dbReference>
<evidence type="ECO:0000256" key="4">
    <source>
        <dbReference type="ARBA" id="ARBA00022777"/>
    </source>
</evidence>
<feature type="binding site" evidence="9">
    <location>
        <position position="192"/>
    </location>
    <ligand>
        <name>Mg(2+)</name>
        <dbReference type="ChEBI" id="CHEBI:18420"/>
    </ligand>
</feature>
<dbReference type="SUPFAM" id="SSF56112">
    <property type="entry name" value="Protein kinase-like (PK-like)"/>
    <property type="match status" value="1"/>
</dbReference>
<dbReference type="InterPro" id="IPR011009">
    <property type="entry name" value="Kinase-like_dom_sf"/>
</dbReference>
<evidence type="ECO:0000256" key="1">
    <source>
        <dbReference type="ARBA" id="ARBA00006219"/>
    </source>
</evidence>
<keyword evidence="6 7" id="KW-0046">Antibiotic resistance</keyword>
<dbReference type="GO" id="GO:0016301">
    <property type="term" value="F:kinase activity"/>
    <property type="evidence" value="ECO:0007669"/>
    <property type="project" value="UniProtKB-KW"/>
</dbReference>
<name>A0A6G7YAP5_9ACTN</name>
<proteinExistence type="inferred from homology"/>
<dbReference type="KEGG" id="prv:G7070_05975"/>
<keyword evidence="5 7" id="KW-0067">ATP-binding</keyword>